<dbReference type="PROSITE" id="PS50127">
    <property type="entry name" value="UBC_2"/>
    <property type="match status" value="1"/>
</dbReference>
<feature type="compositionally biased region" description="Low complexity" evidence="3">
    <location>
        <begin position="67"/>
        <end position="78"/>
    </location>
</feature>
<keyword evidence="2" id="KW-0833">Ubl conjugation pathway</keyword>
<sequence length="1155" mass="127105">MQMSKKRCFVGFFCDEKVTITEINQRFTGPEPAHEMVHRIRLTPPKSRHNLQKSLPIFNSLPTFNSLPSSSTSLPKTPTKYDTKMSTEHNATQPLPDELRDASNWYRQLASEGLARLNLSSSKLFTITAACQQSPTVVAQQLIESGLPKLMASAVLEFCQRATTSEIGSSYPMVSCAKVTELLEFFADLCSVGLLRDWLGLAGEGAIFWEPLLTVLCDDKLGRGTATALLENSTIKFLSKVTACHAKNQQVLVVAMISVLRSGVALATYNCRMTSRVKSSIAGFMRRLVVEILLEGEKLTVLIQSDRPLRDKKESAAESNSVQMYLSVNTKCGDILDRLETKFDEPRIVHRAIPDEEITGETTIALLLVKLSARGLSLSTLTITLNVTEADTKLDENPYADDRSESPASTPSPLPEDIDLVQLPTPLQVFASRGGLSLLALNLPKNYPELPNSTPKAKAILKNSLAACAVFLKLPDYAQMLLRDKIRAQCLLRLIFGETGDGEGNEIAKLPLLSSLPVVSFETLRQLLEDTPYTTEDGVRLWRLVIEVGAFHQVLDCLSIFSHHEPNGETSSASAAQGGKTYWPKGTGYGTGCEKSSWNYEQTQKHQKHEEELVIVLLKVLSMYINPADMIPSQLELSYEQCGEMLPELPPILLFLLLQSSLIPILNSYLRNDSVLDITLHIPLYQAILWLIRGVSLSRQLVPLLEDKSNAGGTTIATLLANMKACVELYVNNLKLDRKTTATTSKAKLDAEDEGLVVLFSDIKETLKLVQEATRVDGGGAVKKQSFQGGSSAVVSAVSAEDRYLELMKPLQFGSYDMIGEDGAFVISHHYGTKARYSGTRATPRQVKRLAQETVTLSTSLPLSFSSSVFVRTDTDRLDVMKVLITGPADTPYANGCFEFDVFFPSGYPSVPMSVNLQTTGKGKVRFNPNLYQDGKVCLSVLNTWAGRPEEKWNAETSSFLQVLVSIQSLILVPEPYFNEPGLEQRRGSPSGTQASVEYNRNIRLATVQHAMIDQIRSPCPCFKEIILAHFYLKRDEIRVQVDKWLSESDSRAALQQPCRVLLDELAKLQPPAVKQSEPPVVDVAAVAGPSSLTVPPPSPSPPPPVEPVSTTTSMEPNSEEPGLDWEDFADSDDGDGEGEGSEELSEPDEEDFDC</sequence>
<dbReference type="SMART" id="SM00212">
    <property type="entry name" value="UBCc"/>
    <property type="match status" value="1"/>
</dbReference>
<evidence type="ECO:0000313" key="5">
    <source>
        <dbReference type="EMBL" id="EDS31262.1"/>
    </source>
</evidence>
<dbReference type="EnsemblMetazoa" id="CPIJ001663-RA">
    <property type="protein sequence ID" value="CPIJ001663-PA"/>
    <property type="gene ID" value="CPIJ001663"/>
</dbReference>
<dbReference type="CDD" id="cd23810">
    <property type="entry name" value="UBCc_BIRC6"/>
    <property type="match status" value="1"/>
</dbReference>
<dbReference type="HOGENOM" id="CLU_275977_0_0_1"/>
<feature type="region of interest" description="Disordered" evidence="3">
    <location>
        <begin position="67"/>
        <end position="97"/>
    </location>
</feature>
<dbReference type="VEuPathDB" id="VectorBase:CPIJ001663"/>
<evidence type="ECO:0000259" key="4">
    <source>
        <dbReference type="PROSITE" id="PS50127"/>
    </source>
</evidence>
<dbReference type="OrthoDB" id="47801at2759"/>
<dbReference type="GO" id="GO:0043066">
    <property type="term" value="P:negative regulation of apoptotic process"/>
    <property type="evidence" value="ECO:0007669"/>
    <property type="project" value="TreeGrafter"/>
</dbReference>
<dbReference type="VEuPathDB" id="VectorBase:CQUJHB008522"/>
<name>B0W3B9_CULQU</name>
<dbReference type="AlphaFoldDB" id="B0W3B9"/>
<evidence type="ECO:0000256" key="1">
    <source>
        <dbReference type="ARBA" id="ARBA00022679"/>
    </source>
</evidence>
<dbReference type="GO" id="GO:0004869">
    <property type="term" value="F:cysteine-type endopeptidase inhibitor activity"/>
    <property type="evidence" value="ECO:0007669"/>
    <property type="project" value="TreeGrafter"/>
</dbReference>
<dbReference type="InterPro" id="IPR000608">
    <property type="entry name" value="UBC"/>
</dbReference>
<dbReference type="OMA" id="CLMAHED"/>
<dbReference type="Pfam" id="PF00179">
    <property type="entry name" value="UQ_con"/>
    <property type="match status" value="1"/>
</dbReference>
<dbReference type="InterPro" id="IPR016135">
    <property type="entry name" value="UBQ-conjugating_enzyme/RWD"/>
</dbReference>
<reference evidence="6" key="2">
    <citation type="submission" date="2021-02" db="UniProtKB">
        <authorList>
            <consortium name="EnsemblMetazoa"/>
        </authorList>
    </citation>
    <scope>IDENTIFICATION</scope>
    <source>
        <strain evidence="6">JHB</strain>
    </source>
</reference>
<feature type="domain" description="UBC core" evidence="4">
    <location>
        <begin position="845"/>
        <end position="1012"/>
    </location>
</feature>
<accession>B0W3B9</accession>
<dbReference type="FunFam" id="3.10.110.10:FF:000014">
    <property type="entry name" value="Baculoviral IAP repeat-containing protein 6"/>
    <property type="match status" value="1"/>
</dbReference>
<evidence type="ECO:0000256" key="2">
    <source>
        <dbReference type="ARBA" id="ARBA00022786"/>
    </source>
</evidence>
<reference evidence="5" key="1">
    <citation type="submission" date="2007-03" db="EMBL/GenBank/DDBJ databases">
        <title>Annotation of Culex pipiens quinquefasciatus.</title>
        <authorList>
            <consortium name="The Broad Institute Genome Sequencing Platform"/>
            <person name="Atkinson P.W."/>
            <person name="Hemingway J."/>
            <person name="Christensen B.M."/>
            <person name="Higgs S."/>
            <person name="Kodira C."/>
            <person name="Hannick L."/>
            <person name="Megy K."/>
            <person name="O'Leary S."/>
            <person name="Pearson M."/>
            <person name="Haas B.J."/>
            <person name="Mauceli E."/>
            <person name="Wortman J.R."/>
            <person name="Lee N.H."/>
            <person name="Guigo R."/>
            <person name="Stanke M."/>
            <person name="Alvarado L."/>
            <person name="Amedeo P."/>
            <person name="Antoine C.H."/>
            <person name="Arensburger P."/>
            <person name="Bidwell S.L."/>
            <person name="Crawford M."/>
            <person name="Camaro F."/>
            <person name="Devon K."/>
            <person name="Engels R."/>
            <person name="Hammond M."/>
            <person name="Howarth C."/>
            <person name="Koehrsen M."/>
            <person name="Lawson D."/>
            <person name="Montgomery P."/>
            <person name="Nene V."/>
            <person name="Nusbaum C."/>
            <person name="Puiu D."/>
            <person name="Romero-Severson J."/>
            <person name="Severson D.W."/>
            <person name="Shumway M."/>
            <person name="Sisk P."/>
            <person name="Stolte C."/>
            <person name="Zeng Q."/>
            <person name="Eisenstadt E."/>
            <person name="Fraser-Liggett C."/>
            <person name="Strausberg R."/>
            <person name="Galagan J."/>
            <person name="Birren B."/>
            <person name="Collins F.H."/>
        </authorList>
    </citation>
    <scope>NUCLEOTIDE SEQUENCE [LARGE SCALE GENOMIC DNA]</scope>
    <source>
        <strain evidence="5">JHB</strain>
    </source>
</reference>
<evidence type="ECO:0000313" key="7">
    <source>
        <dbReference type="Proteomes" id="UP000002320"/>
    </source>
</evidence>
<feature type="region of interest" description="Disordered" evidence="3">
    <location>
        <begin position="1089"/>
        <end position="1155"/>
    </location>
</feature>
<evidence type="ECO:0000313" key="6">
    <source>
        <dbReference type="EnsemblMetazoa" id="CPIJ001663-PA"/>
    </source>
</evidence>
<dbReference type="GO" id="GO:0005634">
    <property type="term" value="C:nucleus"/>
    <property type="evidence" value="ECO:0007669"/>
    <property type="project" value="TreeGrafter"/>
</dbReference>
<feature type="compositionally biased region" description="Pro residues" evidence="3">
    <location>
        <begin position="1095"/>
        <end position="1107"/>
    </location>
</feature>
<feature type="compositionally biased region" description="Acidic residues" evidence="3">
    <location>
        <begin position="1118"/>
        <end position="1155"/>
    </location>
</feature>
<feature type="region of interest" description="Disordered" evidence="3">
    <location>
        <begin position="394"/>
        <end position="417"/>
    </location>
</feature>
<feature type="compositionally biased region" description="Basic and acidic residues" evidence="3">
    <location>
        <begin position="394"/>
        <end position="405"/>
    </location>
</feature>
<dbReference type="eggNOG" id="KOG0895">
    <property type="taxonomic scope" value="Eukaryota"/>
</dbReference>
<keyword evidence="7" id="KW-1185">Reference proteome</keyword>
<gene>
    <name evidence="6" type="primary">6032633</name>
    <name evidence="5" type="ORF">CpipJ_CPIJ001663</name>
</gene>
<dbReference type="SUPFAM" id="SSF54495">
    <property type="entry name" value="UBC-like"/>
    <property type="match status" value="1"/>
</dbReference>
<dbReference type="GO" id="GO:0016740">
    <property type="term" value="F:transferase activity"/>
    <property type="evidence" value="ECO:0007669"/>
    <property type="project" value="UniProtKB-KW"/>
</dbReference>
<dbReference type="STRING" id="7176.B0W3B9"/>
<dbReference type="Proteomes" id="UP000002320">
    <property type="component" value="Unassembled WGS sequence"/>
</dbReference>
<proteinExistence type="predicted"/>
<protein>
    <submittedName>
        <fullName evidence="5 6">Survivin</fullName>
    </submittedName>
</protein>
<organism>
    <name type="scientific">Culex quinquefasciatus</name>
    <name type="common">Southern house mosquito</name>
    <name type="synonym">Culex pungens</name>
    <dbReference type="NCBI Taxonomy" id="7176"/>
    <lineage>
        <taxon>Eukaryota</taxon>
        <taxon>Metazoa</taxon>
        <taxon>Ecdysozoa</taxon>
        <taxon>Arthropoda</taxon>
        <taxon>Hexapoda</taxon>
        <taxon>Insecta</taxon>
        <taxon>Pterygota</taxon>
        <taxon>Neoptera</taxon>
        <taxon>Endopterygota</taxon>
        <taxon>Diptera</taxon>
        <taxon>Nematocera</taxon>
        <taxon>Culicoidea</taxon>
        <taxon>Culicidae</taxon>
        <taxon>Culicinae</taxon>
        <taxon>Culicini</taxon>
        <taxon>Culex</taxon>
        <taxon>Culex</taxon>
    </lineage>
</organism>
<dbReference type="Gene3D" id="3.10.110.10">
    <property type="entry name" value="Ubiquitin Conjugating Enzyme"/>
    <property type="match status" value="1"/>
</dbReference>
<dbReference type="InParanoid" id="B0W3B9"/>
<evidence type="ECO:0000256" key="3">
    <source>
        <dbReference type="SAM" id="MobiDB-lite"/>
    </source>
</evidence>
<dbReference type="PANTHER" id="PTHR46116">
    <property type="entry name" value="(E3-INDEPENDENT) E2 UBIQUITIN-CONJUGATING ENZYME"/>
    <property type="match status" value="1"/>
</dbReference>
<keyword evidence="1" id="KW-0808">Transferase</keyword>
<dbReference type="KEGG" id="cqu:CpipJ_CPIJ001663"/>
<dbReference type="PANTHER" id="PTHR46116:SF39">
    <property type="entry name" value="BACULOVIRAL IAP REPEAT-CONTAINING PROTEIN 6"/>
    <property type="match status" value="1"/>
</dbReference>
<dbReference type="EMBL" id="DS231831">
    <property type="protein sequence ID" value="EDS31262.1"/>
    <property type="molecule type" value="Genomic_DNA"/>
</dbReference>